<evidence type="ECO:0000256" key="1">
    <source>
        <dbReference type="SAM" id="MobiDB-lite"/>
    </source>
</evidence>
<evidence type="ECO:0000313" key="3">
    <source>
        <dbReference type="Proteomes" id="UP000449547"/>
    </source>
</evidence>
<dbReference type="EMBL" id="SWFT01000036">
    <property type="protein sequence ID" value="KAA8906205.1"/>
    <property type="molecule type" value="Genomic_DNA"/>
</dbReference>
<proteinExistence type="predicted"/>
<sequence>MIDSVPLSGGPPEFLLMPKVPEEFSLGLISEDGDDNGYDGDSDEFDEDSDDACSLVGPVNGIYPHYYYYTSQPDHPISRHGNPSMSSLESQDPVFTSPLSFDPSVTS</sequence>
<dbReference type="GeneID" id="54779800"/>
<dbReference type="RefSeq" id="XP_034014025.1">
    <property type="nucleotide sequence ID" value="XM_034153659.1"/>
</dbReference>
<accession>A0A642V035</accession>
<gene>
    <name evidence="2" type="ORF">DIURU_001147</name>
</gene>
<comment type="caution">
    <text evidence="2">The sequence shown here is derived from an EMBL/GenBank/DDBJ whole genome shotgun (WGS) entry which is preliminary data.</text>
</comment>
<feature type="compositionally biased region" description="Polar residues" evidence="1">
    <location>
        <begin position="81"/>
        <end position="107"/>
    </location>
</feature>
<dbReference type="VEuPathDB" id="FungiDB:DIURU_001147"/>
<dbReference type="Proteomes" id="UP000449547">
    <property type="component" value="Unassembled WGS sequence"/>
</dbReference>
<keyword evidence="3" id="KW-1185">Reference proteome</keyword>
<reference evidence="2 3" key="1">
    <citation type="submission" date="2019-07" db="EMBL/GenBank/DDBJ databases">
        <title>Genome assembly of two rare yeast pathogens: Diutina rugosa and Trichomonascus ciferrii.</title>
        <authorList>
            <person name="Mixao V."/>
            <person name="Saus E."/>
            <person name="Hansen A."/>
            <person name="Lass-Flor C."/>
            <person name="Gabaldon T."/>
        </authorList>
    </citation>
    <scope>NUCLEOTIDE SEQUENCE [LARGE SCALE GENOMIC DNA]</scope>
    <source>
        <strain evidence="2 3">CBS 613</strain>
    </source>
</reference>
<name>A0A642V035_DIURU</name>
<dbReference type="AlphaFoldDB" id="A0A642V035"/>
<feature type="compositionally biased region" description="Acidic residues" evidence="1">
    <location>
        <begin position="31"/>
        <end position="50"/>
    </location>
</feature>
<feature type="region of interest" description="Disordered" evidence="1">
    <location>
        <begin position="73"/>
        <end position="107"/>
    </location>
</feature>
<evidence type="ECO:0000313" key="2">
    <source>
        <dbReference type="EMBL" id="KAA8906205.1"/>
    </source>
</evidence>
<feature type="region of interest" description="Disordered" evidence="1">
    <location>
        <begin position="29"/>
        <end position="50"/>
    </location>
</feature>
<protein>
    <submittedName>
        <fullName evidence="2">Uncharacterized protein</fullName>
    </submittedName>
</protein>
<organism evidence="2 3">
    <name type="scientific">Diutina rugosa</name>
    <name type="common">Yeast</name>
    <name type="synonym">Candida rugosa</name>
    <dbReference type="NCBI Taxonomy" id="5481"/>
    <lineage>
        <taxon>Eukaryota</taxon>
        <taxon>Fungi</taxon>
        <taxon>Dikarya</taxon>
        <taxon>Ascomycota</taxon>
        <taxon>Saccharomycotina</taxon>
        <taxon>Pichiomycetes</taxon>
        <taxon>Debaryomycetaceae</taxon>
        <taxon>Diutina</taxon>
    </lineage>
</organism>